<evidence type="ECO:0000313" key="3">
    <source>
        <dbReference type="Proteomes" id="UP000295238"/>
    </source>
</evidence>
<keyword evidence="3" id="KW-1185">Reference proteome</keyword>
<dbReference type="Proteomes" id="UP000295238">
    <property type="component" value="Unassembled WGS sequence"/>
</dbReference>
<dbReference type="EMBL" id="SMTL01000002">
    <property type="protein sequence ID" value="TDK36790.1"/>
    <property type="molecule type" value="Genomic_DNA"/>
</dbReference>
<protein>
    <submittedName>
        <fullName evidence="2">Uncharacterized protein</fullName>
    </submittedName>
</protein>
<proteinExistence type="predicted"/>
<gene>
    <name evidence="2" type="ORF">E2F50_07685</name>
</gene>
<feature type="chain" id="PRO_5020195023" evidence="1">
    <location>
        <begin position="20"/>
        <end position="82"/>
    </location>
</feature>
<reference evidence="2 3" key="1">
    <citation type="submission" date="2019-03" db="EMBL/GenBank/DDBJ databases">
        <title>Rhizobium sp. nov., an bacterium isolated from biocrust in Mu Us Desert.</title>
        <authorList>
            <person name="Lixiong L."/>
        </authorList>
    </citation>
    <scope>NUCLEOTIDE SEQUENCE [LARGE SCALE GENOMIC DNA]</scope>
    <source>
        <strain evidence="2 3">SPY-1</strain>
    </source>
</reference>
<feature type="signal peptide" evidence="1">
    <location>
        <begin position="1"/>
        <end position="19"/>
    </location>
</feature>
<evidence type="ECO:0000256" key="1">
    <source>
        <dbReference type="SAM" id="SignalP"/>
    </source>
</evidence>
<accession>A0A4R5UIY9</accession>
<name>A0A4R5UIY9_9HYPH</name>
<dbReference type="RefSeq" id="WP_133315564.1">
    <property type="nucleotide sequence ID" value="NZ_SMTL01000002.1"/>
</dbReference>
<sequence>MKMIAAAIAVLSLAGTAHALEPIDGSITYKNPDVQMGFSRVPVGSTFEHHFYDNGGDHIVETYRVNPDRTLQLIFRVHREHG</sequence>
<keyword evidence="1" id="KW-0732">Signal</keyword>
<comment type="caution">
    <text evidence="2">The sequence shown here is derived from an EMBL/GenBank/DDBJ whole genome shotgun (WGS) entry which is preliminary data.</text>
</comment>
<organism evidence="2 3">
    <name type="scientific">Rhizobium deserti</name>
    <dbReference type="NCBI Taxonomy" id="2547961"/>
    <lineage>
        <taxon>Bacteria</taxon>
        <taxon>Pseudomonadati</taxon>
        <taxon>Pseudomonadota</taxon>
        <taxon>Alphaproteobacteria</taxon>
        <taxon>Hyphomicrobiales</taxon>
        <taxon>Rhizobiaceae</taxon>
        <taxon>Rhizobium/Agrobacterium group</taxon>
        <taxon>Rhizobium</taxon>
    </lineage>
</organism>
<dbReference type="OrthoDB" id="8373262at2"/>
<evidence type="ECO:0000313" key="2">
    <source>
        <dbReference type="EMBL" id="TDK36790.1"/>
    </source>
</evidence>
<dbReference type="AlphaFoldDB" id="A0A4R5UIY9"/>